<gene>
    <name evidence="6" type="ORF">SAMD00020551_1547</name>
</gene>
<evidence type="ECO:0000256" key="2">
    <source>
        <dbReference type="ARBA" id="ARBA00022723"/>
    </source>
</evidence>
<keyword evidence="3" id="KW-0408">Iron</keyword>
<dbReference type="PROSITE" id="PS00198">
    <property type="entry name" value="4FE4S_FER_1"/>
    <property type="match status" value="1"/>
</dbReference>
<evidence type="ECO:0000313" key="6">
    <source>
        <dbReference type="EMBL" id="GAM13403.1"/>
    </source>
</evidence>
<dbReference type="RefSeq" id="WP_232310405.1">
    <property type="nucleotide sequence ID" value="NZ_BASE01000031.1"/>
</dbReference>
<dbReference type="PANTHER" id="PTHR43177:SF3">
    <property type="entry name" value="PROTEIN NRFC HOMOLOG"/>
    <property type="match status" value="1"/>
</dbReference>
<dbReference type="EMBL" id="BASE01000031">
    <property type="protein sequence ID" value="GAM13403.1"/>
    <property type="molecule type" value="Genomic_DNA"/>
</dbReference>
<keyword evidence="2" id="KW-0479">Metal-binding</keyword>
<dbReference type="Pfam" id="PF13247">
    <property type="entry name" value="Fer4_11"/>
    <property type="match status" value="2"/>
</dbReference>
<dbReference type="InterPro" id="IPR017900">
    <property type="entry name" value="4Fe4S_Fe_S_CS"/>
</dbReference>
<proteinExistence type="predicted"/>
<dbReference type="Gene3D" id="3.30.70.20">
    <property type="match status" value="2"/>
</dbReference>
<name>A0A0A8X0J8_MESS1</name>
<accession>A0A0A8X0J8</accession>
<organism evidence="6 7">
    <name type="scientific">Mesobacillus selenatarsenatis (strain DSM 18680 / JCM 14380 / FERM P-15431 / SF-1)</name>
    <dbReference type="NCBI Taxonomy" id="1321606"/>
    <lineage>
        <taxon>Bacteria</taxon>
        <taxon>Bacillati</taxon>
        <taxon>Bacillota</taxon>
        <taxon>Bacilli</taxon>
        <taxon>Bacillales</taxon>
        <taxon>Bacillaceae</taxon>
        <taxon>Mesobacillus</taxon>
    </lineage>
</organism>
<dbReference type="AlphaFoldDB" id="A0A0A8X0J8"/>
<dbReference type="InterPro" id="IPR017896">
    <property type="entry name" value="4Fe4S_Fe-S-bd"/>
</dbReference>
<dbReference type="SUPFAM" id="SSF54862">
    <property type="entry name" value="4Fe-4S ferredoxins"/>
    <property type="match status" value="1"/>
</dbReference>
<dbReference type="GO" id="GO:0051539">
    <property type="term" value="F:4 iron, 4 sulfur cluster binding"/>
    <property type="evidence" value="ECO:0007669"/>
    <property type="project" value="UniProtKB-KW"/>
</dbReference>
<feature type="domain" description="4Fe-4S ferredoxin-type" evidence="5">
    <location>
        <begin position="48"/>
        <end position="77"/>
    </location>
</feature>
<dbReference type="GO" id="GO:0046872">
    <property type="term" value="F:metal ion binding"/>
    <property type="evidence" value="ECO:0007669"/>
    <property type="project" value="UniProtKB-KW"/>
</dbReference>
<keyword evidence="7" id="KW-1185">Reference proteome</keyword>
<dbReference type="CDD" id="cd10551">
    <property type="entry name" value="PsrB"/>
    <property type="match status" value="1"/>
</dbReference>
<evidence type="ECO:0000313" key="7">
    <source>
        <dbReference type="Proteomes" id="UP000031014"/>
    </source>
</evidence>
<dbReference type="PANTHER" id="PTHR43177">
    <property type="entry name" value="PROTEIN NRFC"/>
    <property type="match status" value="1"/>
</dbReference>
<protein>
    <submittedName>
        <fullName evidence="6">Molybdopterin oxidoreductase, iron-sulfur binding subunit, putative</fullName>
    </submittedName>
</protein>
<evidence type="ECO:0000259" key="5">
    <source>
        <dbReference type="PROSITE" id="PS51379"/>
    </source>
</evidence>
<keyword evidence="1" id="KW-0004">4Fe-4S</keyword>
<feature type="domain" description="4Fe-4S ferredoxin-type" evidence="5">
    <location>
        <begin position="125"/>
        <end position="154"/>
    </location>
</feature>
<feature type="domain" description="4Fe-4S ferredoxin-type" evidence="5">
    <location>
        <begin position="93"/>
        <end position="124"/>
    </location>
</feature>
<evidence type="ECO:0000256" key="1">
    <source>
        <dbReference type="ARBA" id="ARBA00022485"/>
    </source>
</evidence>
<evidence type="ECO:0000256" key="3">
    <source>
        <dbReference type="ARBA" id="ARBA00023004"/>
    </source>
</evidence>
<dbReference type="Proteomes" id="UP000031014">
    <property type="component" value="Unassembled WGS sequence"/>
</dbReference>
<dbReference type="STRING" id="1321606.SAMD00020551_1547"/>
<evidence type="ECO:0000256" key="4">
    <source>
        <dbReference type="ARBA" id="ARBA00023014"/>
    </source>
</evidence>
<sequence>MEDKKLTRKKLLITSLLGTLGLVAGELIRSSNNIEEESDKDDDSSVKYGMVIDLDRCIGCNACTIACKQENNTPPDMNYNVVIEREEGEFPHPKKKFLPRICMQCDKPPCVKVCPVGATKKLNNGIVTIDYEKCIGCRYCMTACPYGARSFDFGENYNTPPNSFESTTYAEYDQFYKRDKTMPALNGVRKCHYCSHRLAEGKLPACVTACLGKARTFGNLNDPESEVSKLASKSWSLKDNLGTKPRTMYIGEWKEERGKRCVNQIVYGG</sequence>
<dbReference type="InterPro" id="IPR050954">
    <property type="entry name" value="ET_IronSulfur_Cluster-Binding"/>
</dbReference>
<keyword evidence="4" id="KW-0411">Iron-sulfur</keyword>
<dbReference type="Pfam" id="PF12797">
    <property type="entry name" value="Fer4_2"/>
    <property type="match status" value="1"/>
</dbReference>
<comment type="caution">
    <text evidence="6">The sequence shown here is derived from an EMBL/GenBank/DDBJ whole genome shotgun (WGS) entry which is preliminary data.</text>
</comment>
<reference evidence="6 7" key="1">
    <citation type="submission" date="2013-06" db="EMBL/GenBank/DDBJ databases">
        <title>Whole genome shotgun sequence of Bacillus selenatarsenatis SF-1.</title>
        <authorList>
            <person name="Kuroda M."/>
            <person name="Sei K."/>
            <person name="Yamashita M."/>
            <person name="Ike M."/>
        </authorList>
    </citation>
    <scope>NUCLEOTIDE SEQUENCE [LARGE SCALE GENOMIC DNA]</scope>
    <source>
        <strain evidence="6 7">SF-1</strain>
    </source>
</reference>
<dbReference type="PROSITE" id="PS51379">
    <property type="entry name" value="4FE4S_FER_2"/>
    <property type="match status" value="3"/>
</dbReference>